<accession>A0A9X8HKZ4</accession>
<evidence type="ECO:0000256" key="2">
    <source>
        <dbReference type="SAM" id="SignalP"/>
    </source>
</evidence>
<evidence type="ECO:0000313" key="4">
    <source>
        <dbReference type="Proteomes" id="UP000269115"/>
    </source>
</evidence>
<proteinExistence type="predicted"/>
<keyword evidence="2" id="KW-0732">Signal</keyword>
<feature type="region of interest" description="Disordered" evidence="1">
    <location>
        <begin position="43"/>
        <end position="64"/>
    </location>
</feature>
<comment type="caution">
    <text evidence="3">The sequence shown here is derived from an EMBL/GenBank/DDBJ whole genome shotgun (WGS) entry which is preliminary data.</text>
</comment>
<evidence type="ECO:0000313" key="3">
    <source>
        <dbReference type="EMBL" id="ROQ51531.1"/>
    </source>
</evidence>
<evidence type="ECO:0000256" key="1">
    <source>
        <dbReference type="SAM" id="MobiDB-lite"/>
    </source>
</evidence>
<evidence type="ECO:0008006" key="5">
    <source>
        <dbReference type="Google" id="ProtNLM"/>
    </source>
</evidence>
<reference evidence="3 4" key="1">
    <citation type="submission" date="2018-11" db="EMBL/GenBank/DDBJ databases">
        <title>Genomic analyses of the natural microbiome of Caenorhabditis elegans.</title>
        <authorList>
            <person name="Samuel B."/>
        </authorList>
    </citation>
    <scope>NUCLEOTIDE SEQUENCE [LARGE SCALE GENOMIC DNA]</scope>
    <source>
        <strain evidence="3 4">BIGb0473</strain>
    </source>
</reference>
<sequence length="64" mass="7105">MNLSKYALIAALLLGSSAAMAEGGAERTKAFWAEFRKSQERVHGEGRKEVAQKKEQVQQQVVKD</sequence>
<gene>
    <name evidence="3" type="ORF">EDF85_1998</name>
</gene>
<name>A0A9X8HKZ4_PSEPU</name>
<feature type="chain" id="PRO_5040818314" description="Secreted protein" evidence="2">
    <location>
        <begin position="22"/>
        <end position="64"/>
    </location>
</feature>
<dbReference type="RefSeq" id="WP_058540951.1">
    <property type="nucleotide sequence ID" value="NZ_LKGZ01000012.1"/>
</dbReference>
<dbReference type="EMBL" id="RJUR01000012">
    <property type="protein sequence ID" value="ROQ51531.1"/>
    <property type="molecule type" value="Genomic_DNA"/>
</dbReference>
<feature type="signal peptide" evidence="2">
    <location>
        <begin position="1"/>
        <end position="21"/>
    </location>
</feature>
<dbReference type="AlphaFoldDB" id="A0A9X8HKZ4"/>
<organism evidence="3 4">
    <name type="scientific">Pseudomonas putida</name>
    <name type="common">Arthrobacter siderocapsulatus</name>
    <dbReference type="NCBI Taxonomy" id="303"/>
    <lineage>
        <taxon>Bacteria</taxon>
        <taxon>Pseudomonadati</taxon>
        <taxon>Pseudomonadota</taxon>
        <taxon>Gammaproteobacteria</taxon>
        <taxon>Pseudomonadales</taxon>
        <taxon>Pseudomonadaceae</taxon>
        <taxon>Pseudomonas</taxon>
    </lineage>
</organism>
<protein>
    <recommendedName>
        <fullName evidence="5">Secreted protein</fullName>
    </recommendedName>
</protein>
<dbReference type="Proteomes" id="UP000269115">
    <property type="component" value="Unassembled WGS sequence"/>
</dbReference>
<dbReference type="NCBIfam" id="NF041599">
    <property type="entry name" value="reg_PtrA_PA2808"/>
    <property type="match status" value="1"/>
</dbReference>
<dbReference type="GeneID" id="87482796"/>